<comment type="caution">
    <text evidence="2">The sequence shown here is derived from an EMBL/GenBank/DDBJ whole genome shotgun (WGS) entry which is preliminary data.</text>
</comment>
<dbReference type="Proteomes" id="UP001589858">
    <property type="component" value="Unassembled WGS sequence"/>
</dbReference>
<dbReference type="Pfam" id="PF25181">
    <property type="entry name" value="Phage_Bbp19"/>
    <property type="match status" value="1"/>
</dbReference>
<dbReference type="InterPro" id="IPR057447">
    <property type="entry name" value="Bbp19-like_phage"/>
</dbReference>
<gene>
    <name evidence="2" type="ORF">ACFFF8_01305</name>
</gene>
<protein>
    <recommendedName>
        <fullName evidence="1">Bbp19-like phage domain-containing protein</fullName>
    </recommendedName>
</protein>
<evidence type="ECO:0000313" key="3">
    <source>
        <dbReference type="Proteomes" id="UP001589858"/>
    </source>
</evidence>
<sequence>MSLDREVQAVAAHRRSMAGRSRAATALLLRAKTIRAYRKVFLRDGQLTPEAAIVLQDLGLAAGMGKVRPGASAEELNFREGRRAIVLHLFARLDAQTLDRLAQLIREATTHDDPDA</sequence>
<name>A0ABV6S1W2_9SPHN</name>
<reference evidence="2 3" key="1">
    <citation type="submission" date="2024-09" db="EMBL/GenBank/DDBJ databases">
        <authorList>
            <person name="Sun Q."/>
            <person name="Mori K."/>
        </authorList>
    </citation>
    <scope>NUCLEOTIDE SEQUENCE [LARGE SCALE GENOMIC DNA]</scope>
    <source>
        <strain evidence="2 3">CICC 11035S</strain>
    </source>
</reference>
<organism evidence="2 3">
    <name type="scientific">Novosphingobium clariflavum</name>
    <dbReference type="NCBI Taxonomy" id="2029884"/>
    <lineage>
        <taxon>Bacteria</taxon>
        <taxon>Pseudomonadati</taxon>
        <taxon>Pseudomonadota</taxon>
        <taxon>Alphaproteobacteria</taxon>
        <taxon>Sphingomonadales</taxon>
        <taxon>Sphingomonadaceae</taxon>
        <taxon>Novosphingobium</taxon>
    </lineage>
</organism>
<proteinExistence type="predicted"/>
<evidence type="ECO:0000313" key="2">
    <source>
        <dbReference type="EMBL" id="MFC0683222.1"/>
    </source>
</evidence>
<accession>A0ABV6S1W2</accession>
<dbReference type="RefSeq" id="WP_267220593.1">
    <property type="nucleotide sequence ID" value="NZ_JAPCWC010000007.1"/>
</dbReference>
<feature type="domain" description="Bbp19-like phage" evidence="1">
    <location>
        <begin position="48"/>
        <end position="105"/>
    </location>
</feature>
<evidence type="ECO:0000259" key="1">
    <source>
        <dbReference type="Pfam" id="PF25181"/>
    </source>
</evidence>
<dbReference type="EMBL" id="JBHLTM010000008">
    <property type="protein sequence ID" value="MFC0683222.1"/>
    <property type="molecule type" value="Genomic_DNA"/>
</dbReference>
<keyword evidence="3" id="KW-1185">Reference proteome</keyword>